<evidence type="ECO:0000256" key="5">
    <source>
        <dbReference type="ARBA" id="ARBA00022989"/>
    </source>
</evidence>
<feature type="transmembrane region" description="Helical" evidence="7">
    <location>
        <begin position="362"/>
        <end position="384"/>
    </location>
</feature>
<evidence type="ECO:0000313" key="8">
    <source>
        <dbReference type="EMBL" id="AWI31833.1"/>
    </source>
</evidence>
<keyword evidence="5 7" id="KW-1133">Transmembrane helix</keyword>
<dbReference type="AlphaFoldDB" id="A0A2S1SZJ2"/>
<evidence type="ECO:0000256" key="1">
    <source>
        <dbReference type="ARBA" id="ARBA00004651"/>
    </source>
</evidence>
<evidence type="ECO:0000256" key="7">
    <source>
        <dbReference type="SAM" id="Phobius"/>
    </source>
</evidence>
<proteinExistence type="inferred from homology"/>
<dbReference type="RefSeq" id="WP_108907941.1">
    <property type="nucleotide sequence ID" value="NZ_CP029188.1"/>
</dbReference>
<protein>
    <recommendedName>
        <fullName evidence="10">Polysaccharide biosynthesis protein</fullName>
    </recommendedName>
</protein>
<accession>A0A2S1SZJ2</accession>
<dbReference type="InterPro" id="IPR050833">
    <property type="entry name" value="Poly_Biosynth_Transport"/>
</dbReference>
<feature type="transmembrane region" description="Helical" evidence="7">
    <location>
        <begin position="53"/>
        <end position="77"/>
    </location>
</feature>
<evidence type="ECO:0000256" key="2">
    <source>
        <dbReference type="ARBA" id="ARBA00007430"/>
    </source>
</evidence>
<dbReference type="Pfam" id="PF13440">
    <property type="entry name" value="Polysacc_synt_3"/>
    <property type="match status" value="1"/>
</dbReference>
<evidence type="ECO:0000313" key="9">
    <source>
        <dbReference type="Proteomes" id="UP000244900"/>
    </source>
</evidence>
<dbReference type="PANTHER" id="PTHR30250">
    <property type="entry name" value="PST FAMILY PREDICTED COLANIC ACID TRANSPORTER"/>
    <property type="match status" value="1"/>
</dbReference>
<keyword evidence="3" id="KW-1003">Cell membrane</keyword>
<evidence type="ECO:0000256" key="3">
    <source>
        <dbReference type="ARBA" id="ARBA00022475"/>
    </source>
</evidence>
<keyword evidence="6 7" id="KW-0472">Membrane</keyword>
<feature type="transmembrane region" description="Helical" evidence="7">
    <location>
        <begin position="89"/>
        <end position="112"/>
    </location>
</feature>
<feature type="transmembrane region" description="Helical" evidence="7">
    <location>
        <begin position="390"/>
        <end position="412"/>
    </location>
</feature>
<keyword evidence="9" id="KW-1185">Reference proteome</keyword>
<dbReference type="KEGG" id="stir:DDW44_25865"/>
<dbReference type="OrthoDB" id="4156843at2"/>
<evidence type="ECO:0000256" key="6">
    <source>
        <dbReference type="ARBA" id="ARBA00023136"/>
    </source>
</evidence>
<organism evidence="8 9">
    <name type="scientific">Streptomyces tirandamycinicus</name>
    <dbReference type="NCBI Taxonomy" id="2174846"/>
    <lineage>
        <taxon>Bacteria</taxon>
        <taxon>Bacillati</taxon>
        <taxon>Actinomycetota</taxon>
        <taxon>Actinomycetes</taxon>
        <taxon>Kitasatosporales</taxon>
        <taxon>Streptomycetaceae</taxon>
        <taxon>Streptomyces</taxon>
    </lineage>
</organism>
<name>A0A2S1SZJ2_9ACTN</name>
<evidence type="ECO:0000256" key="4">
    <source>
        <dbReference type="ARBA" id="ARBA00022692"/>
    </source>
</evidence>
<sequence length="520" mass="52811">MKHADADCVPAVGARSALRWLRWNCSGSAVLLVLQLAYTMYTGRTVTPSAFGAYAIALTVIQLLGYVSNGGLATYVLRAGVLTRPAVHAAWRLGTACGILCFLVVQTTAPLIGTLWHMPEMTPLLRLLGCQFLVQPAATVVIATLRRTGRARTAVTCELAGQASGIAAGVTLIALGWNPLGLAAAQPAAATVTLALVTLRVSARPVLPPGAPVRARQLLVPSGFLAGFGLLEFASTSSPTWMAGHLFGAGATGAYSRAAYFVGLPSQVLFQGLNSAATPLLAERRASDRLVGGRAAEYVVCAASAATFVGFGALCGLGPAALGLLLGPGWELATALVPLTAAGAGMALLCRSGMIIDQTRHASRAVLTTQLTVLSTTFAGIGIAVMEQSLVLLAGAVAVGQTAGHLVQLGGWHRAGLLHTGAALRMHAIHALIGGGLGAAAALGGSGRSPAAAIGYGLACMLPVVVLCALFRRWIPLYAVASAAGILRSPGGPRAGPELTGEGARLAAAAHDDVKDISRA</sequence>
<feature type="transmembrane region" description="Helical" evidence="7">
    <location>
        <begin position="124"/>
        <end position="145"/>
    </location>
</feature>
<dbReference type="PANTHER" id="PTHR30250:SF10">
    <property type="entry name" value="LIPOPOLYSACCHARIDE BIOSYNTHESIS PROTEIN WZXC"/>
    <property type="match status" value="1"/>
</dbReference>
<dbReference type="EMBL" id="CP029188">
    <property type="protein sequence ID" value="AWI31833.1"/>
    <property type="molecule type" value="Genomic_DNA"/>
</dbReference>
<keyword evidence="4 7" id="KW-0812">Transmembrane</keyword>
<feature type="transmembrane region" description="Helical" evidence="7">
    <location>
        <begin position="424"/>
        <end position="445"/>
    </location>
</feature>
<feature type="transmembrane region" description="Helical" evidence="7">
    <location>
        <begin position="332"/>
        <end position="350"/>
    </location>
</feature>
<comment type="similarity">
    <text evidence="2">Belongs to the polysaccharide synthase family.</text>
</comment>
<dbReference type="Proteomes" id="UP000244900">
    <property type="component" value="Chromosome"/>
</dbReference>
<feature type="transmembrane region" description="Helical" evidence="7">
    <location>
        <begin position="21"/>
        <end position="41"/>
    </location>
</feature>
<reference evidence="8 9" key="1">
    <citation type="submission" date="2018-05" db="EMBL/GenBank/DDBJ databases">
        <title>Complete genome sequence of sponge-derived Streptomyces sp. HNM0039.</title>
        <authorList>
            <person name="Huang X."/>
            <person name="Zhou S."/>
        </authorList>
    </citation>
    <scope>NUCLEOTIDE SEQUENCE [LARGE SCALE GENOMIC DNA]</scope>
    <source>
        <strain evidence="8 9">HNM0039</strain>
    </source>
</reference>
<feature type="transmembrane region" description="Helical" evidence="7">
    <location>
        <begin position="298"/>
        <end position="326"/>
    </location>
</feature>
<dbReference type="GO" id="GO:0005886">
    <property type="term" value="C:plasma membrane"/>
    <property type="evidence" value="ECO:0007669"/>
    <property type="project" value="UniProtKB-SubCell"/>
</dbReference>
<comment type="subcellular location">
    <subcellularLocation>
        <location evidence="1">Cell membrane</location>
        <topology evidence="1">Multi-pass membrane protein</topology>
    </subcellularLocation>
</comment>
<feature type="transmembrane region" description="Helical" evidence="7">
    <location>
        <begin position="451"/>
        <end position="471"/>
    </location>
</feature>
<gene>
    <name evidence="8" type="ORF">DDW44_25865</name>
</gene>
<evidence type="ECO:0008006" key="10">
    <source>
        <dbReference type="Google" id="ProtNLM"/>
    </source>
</evidence>